<dbReference type="EMBL" id="CAJZBQ010000057">
    <property type="protein sequence ID" value="CAG9333792.1"/>
    <property type="molecule type" value="Genomic_DNA"/>
</dbReference>
<evidence type="ECO:0000313" key="3">
    <source>
        <dbReference type="Proteomes" id="UP001162131"/>
    </source>
</evidence>
<accession>A0AAU9KIF8</accession>
<protein>
    <submittedName>
        <fullName evidence="2">Uncharacterized protein</fullName>
    </submittedName>
</protein>
<organism evidence="2 3">
    <name type="scientific">Blepharisma stoltei</name>
    <dbReference type="NCBI Taxonomy" id="1481888"/>
    <lineage>
        <taxon>Eukaryota</taxon>
        <taxon>Sar</taxon>
        <taxon>Alveolata</taxon>
        <taxon>Ciliophora</taxon>
        <taxon>Postciliodesmatophora</taxon>
        <taxon>Heterotrichea</taxon>
        <taxon>Heterotrichida</taxon>
        <taxon>Blepharismidae</taxon>
        <taxon>Blepharisma</taxon>
    </lineage>
</organism>
<comment type="caution">
    <text evidence="2">The sequence shown here is derived from an EMBL/GenBank/DDBJ whole genome shotgun (WGS) entry which is preliminary data.</text>
</comment>
<name>A0AAU9KIF8_9CILI</name>
<gene>
    <name evidence="2" type="ORF">BSTOLATCC_MIC59608</name>
</gene>
<keyword evidence="3" id="KW-1185">Reference proteome</keyword>
<proteinExistence type="predicted"/>
<sequence length="267" mass="30636">MERVNSVDCETKLELAQAANECPLNSQEIPPVSDAEHSVKHCYCHHCTCGFHQCPADLISKRPSARDAWISRYRKEFTKPKSPSSISPGSWKKIAKSYVPKFDGLTTQKADYINYGSYEPAKTERIIREPQNLKTLSMSSYKSEYIDWKSGDPVHVKVSPLPYRGDMVKWNHNSVYRENYRLNSGHIKNIIARSTTPPPFPSIFKEEPQSIQKTSYTNRSSQSSILNKIIERPKERTSTTPTPGNHFSTIYRSSYKESKFLPLTRLR</sequence>
<evidence type="ECO:0000313" key="2">
    <source>
        <dbReference type="EMBL" id="CAG9333792.1"/>
    </source>
</evidence>
<feature type="region of interest" description="Disordered" evidence="1">
    <location>
        <begin position="230"/>
        <end position="249"/>
    </location>
</feature>
<reference evidence="2" key="1">
    <citation type="submission" date="2021-09" db="EMBL/GenBank/DDBJ databases">
        <authorList>
            <consortium name="AG Swart"/>
            <person name="Singh M."/>
            <person name="Singh A."/>
            <person name="Seah K."/>
            <person name="Emmerich C."/>
        </authorList>
    </citation>
    <scope>NUCLEOTIDE SEQUENCE</scope>
    <source>
        <strain evidence="2">ATCC30299</strain>
    </source>
</reference>
<dbReference type="AlphaFoldDB" id="A0AAU9KIF8"/>
<evidence type="ECO:0000256" key="1">
    <source>
        <dbReference type="SAM" id="MobiDB-lite"/>
    </source>
</evidence>
<feature type="compositionally biased region" description="Polar residues" evidence="1">
    <location>
        <begin position="238"/>
        <end position="249"/>
    </location>
</feature>
<dbReference type="Proteomes" id="UP001162131">
    <property type="component" value="Unassembled WGS sequence"/>
</dbReference>